<dbReference type="Proteomes" id="UP000824250">
    <property type="component" value="Unassembled WGS sequence"/>
</dbReference>
<reference evidence="2" key="1">
    <citation type="submission" date="2020-10" db="EMBL/GenBank/DDBJ databases">
        <authorList>
            <person name="Gilroy R."/>
        </authorList>
    </citation>
    <scope>NUCLEOTIDE SEQUENCE</scope>
    <source>
        <strain evidence="2">CHK180-2868</strain>
    </source>
</reference>
<dbReference type="EMBL" id="DVGC01000008">
    <property type="protein sequence ID" value="HIR04747.1"/>
    <property type="molecule type" value="Genomic_DNA"/>
</dbReference>
<reference evidence="2" key="2">
    <citation type="journal article" date="2021" name="PeerJ">
        <title>Extensive microbial diversity within the chicken gut microbiome revealed by metagenomics and culture.</title>
        <authorList>
            <person name="Gilroy R."/>
            <person name="Ravi A."/>
            <person name="Getino M."/>
            <person name="Pursley I."/>
            <person name="Horton D.L."/>
            <person name="Alikhan N.F."/>
            <person name="Baker D."/>
            <person name="Gharbi K."/>
            <person name="Hall N."/>
            <person name="Watson M."/>
            <person name="Adriaenssens E.M."/>
            <person name="Foster-Nyarko E."/>
            <person name="Jarju S."/>
            <person name="Secka A."/>
            <person name="Antonio M."/>
            <person name="Oren A."/>
            <person name="Chaudhuri R.R."/>
            <person name="La Ragione R."/>
            <person name="Hildebrand F."/>
            <person name="Pallen M.J."/>
        </authorList>
    </citation>
    <scope>NUCLEOTIDE SEQUENCE</scope>
    <source>
        <strain evidence="2">CHK180-2868</strain>
    </source>
</reference>
<proteinExistence type="predicted"/>
<sequence>MKYFDFEICGVKRKLPYVKIKEGLALASFVCLSDTELIEAVAPELVKRLPPVDYLMTAEAKGMCLTYEMSRLMGMKEFIVARKSRKPYMQDPIGCTLTSVTTQAEQTLYLNGSDAEKIRGKRVALIDDVIATGESIRAIEELAKQAGAIVAAKAAILAELETARRSDVIFLKEHYVFRPDNEGNYEPIRTMEEYRKQIGAQ</sequence>
<dbReference type="NCBIfam" id="NF005592">
    <property type="entry name" value="PRK07322.1"/>
    <property type="match status" value="1"/>
</dbReference>
<feature type="domain" description="Phosphoribosyltransferase" evidence="1">
    <location>
        <begin position="99"/>
        <end position="163"/>
    </location>
</feature>
<protein>
    <submittedName>
        <fullName evidence="2">Adenine phosphoribosyltransferase</fullName>
        <ecNumber evidence="2">2.4.2.7</ecNumber>
    </submittedName>
</protein>
<evidence type="ECO:0000313" key="3">
    <source>
        <dbReference type="Proteomes" id="UP000824250"/>
    </source>
</evidence>
<keyword evidence="2" id="KW-0808">Transferase</keyword>
<dbReference type="PANTHER" id="PTHR43218">
    <property type="entry name" value="PHOSPHORIBOSYLTRANSFERASE-RELATED"/>
    <property type="match status" value="1"/>
</dbReference>
<dbReference type="Pfam" id="PF00156">
    <property type="entry name" value="Pribosyltran"/>
    <property type="match status" value="1"/>
</dbReference>
<evidence type="ECO:0000259" key="1">
    <source>
        <dbReference type="Pfam" id="PF00156"/>
    </source>
</evidence>
<dbReference type="GO" id="GO:0003999">
    <property type="term" value="F:adenine phosphoribosyltransferase activity"/>
    <property type="evidence" value="ECO:0007669"/>
    <property type="project" value="UniProtKB-EC"/>
</dbReference>
<dbReference type="InterPro" id="IPR000836">
    <property type="entry name" value="PRTase_dom"/>
</dbReference>
<dbReference type="AlphaFoldDB" id="A0A9D1A300"/>
<dbReference type="InterPro" id="IPR029057">
    <property type="entry name" value="PRTase-like"/>
</dbReference>
<gene>
    <name evidence="2" type="ORF">IAB28_02100</name>
</gene>
<organism evidence="2 3">
    <name type="scientific">Candidatus Copromonas faecavium</name>
    <name type="common">nom. illeg.</name>
    <dbReference type="NCBI Taxonomy" id="2840740"/>
    <lineage>
        <taxon>Bacteria</taxon>
        <taxon>Bacillati</taxon>
        <taxon>Bacillota</taxon>
        <taxon>Clostridia</taxon>
        <taxon>Lachnospirales</taxon>
        <taxon>Lachnospiraceae</taxon>
        <taxon>Candidatus Copromonas (nom. illeg.)</taxon>
    </lineage>
</organism>
<dbReference type="EC" id="2.4.2.7" evidence="2"/>
<dbReference type="SUPFAM" id="SSF53271">
    <property type="entry name" value="PRTase-like"/>
    <property type="match status" value="1"/>
</dbReference>
<comment type="caution">
    <text evidence="2">The sequence shown here is derived from an EMBL/GenBank/DDBJ whole genome shotgun (WGS) entry which is preliminary data.</text>
</comment>
<name>A0A9D1A300_9FIRM</name>
<dbReference type="Gene3D" id="3.40.50.2020">
    <property type="match status" value="1"/>
</dbReference>
<evidence type="ECO:0000313" key="2">
    <source>
        <dbReference type="EMBL" id="HIR04747.1"/>
    </source>
</evidence>
<accession>A0A9D1A300</accession>
<keyword evidence="2" id="KW-0328">Glycosyltransferase</keyword>
<dbReference type="CDD" id="cd06223">
    <property type="entry name" value="PRTases_typeI"/>
    <property type="match status" value="1"/>
</dbReference>
<dbReference type="PANTHER" id="PTHR43218:SF1">
    <property type="entry name" value="PHOSPHORIBOSYLTRANSFERASE"/>
    <property type="match status" value="1"/>
</dbReference>